<dbReference type="EMBL" id="CAJVCH010571627">
    <property type="protein sequence ID" value="CAG7838028.1"/>
    <property type="molecule type" value="Genomic_DNA"/>
</dbReference>
<dbReference type="AlphaFoldDB" id="A0A8J2LTY4"/>
<sequence>MNKKPTPNPLGPSYYLVSVRNTPVRKRFGAKGNWIKSEFTFQLTIQGMATCPTRSKYIKQVGKYLLGLPLAKNSPKAITSWIAREDGTSNFRIVRIINLVEDVGITNEEIQKGKVFIQNELYLLQLLEGEPGIMKHYGMFRDNVDGQNNNCYSRICSVVDCYVPHDFSPAYRSLTNLYFYMKEVKRISEEEAIRLFIQCLAILVRVHEMHIVHRDLTMSNYVLDKRTGQIQLVNFGMGSLLTHEKELVPIQPGSPLYFSPEIIKGRPHLGKPADMWAMGVIFYGMLYSEFPFYACDLPSLYAKIGSGTYKIPINKPASPKSVRIIEGIFNLNPEERLTCQQVLDDLLTSPLLVTPSLQVVPSTDQTDSENYPGPKTIRRFPLSYDSKGEVRLKYAEVMRYQRLMFPSQNPPITAAS</sequence>
<evidence type="ECO:0000313" key="2">
    <source>
        <dbReference type="EMBL" id="CAG7838028.1"/>
    </source>
</evidence>
<dbReference type="PROSITE" id="PS00109">
    <property type="entry name" value="PROTEIN_KINASE_TYR"/>
    <property type="match status" value="1"/>
</dbReference>
<dbReference type="Pfam" id="PF00069">
    <property type="entry name" value="Pkinase"/>
    <property type="match status" value="1"/>
</dbReference>
<organism evidence="2 3">
    <name type="scientific">Allacma fusca</name>
    <dbReference type="NCBI Taxonomy" id="39272"/>
    <lineage>
        <taxon>Eukaryota</taxon>
        <taxon>Metazoa</taxon>
        <taxon>Ecdysozoa</taxon>
        <taxon>Arthropoda</taxon>
        <taxon>Hexapoda</taxon>
        <taxon>Collembola</taxon>
        <taxon>Symphypleona</taxon>
        <taxon>Sminthuridae</taxon>
        <taxon>Allacma</taxon>
    </lineage>
</organism>
<dbReference type="GO" id="GO:0005524">
    <property type="term" value="F:ATP binding"/>
    <property type="evidence" value="ECO:0007669"/>
    <property type="project" value="InterPro"/>
</dbReference>
<name>A0A8J2LTY4_9HEXA</name>
<proteinExistence type="predicted"/>
<dbReference type="PANTHER" id="PTHR22961:SF16">
    <property type="entry name" value="SERINE_THREONINE-PROTEIN KINASE 40"/>
    <property type="match status" value="1"/>
</dbReference>
<dbReference type="InterPro" id="IPR024104">
    <property type="entry name" value="Tribbles/Ser_Thr_kinase_40"/>
</dbReference>
<dbReference type="InterPro" id="IPR008266">
    <property type="entry name" value="Tyr_kinase_AS"/>
</dbReference>
<feature type="domain" description="Protein kinase" evidence="1">
    <location>
        <begin position="55"/>
        <end position="352"/>
    </location>
</feature>
<reference evidence="2" key="1">
    <citation type="submission" date="2021-06" db="EMBL/GenBank/DDBJ databases">
        <authorList>
            <person name="Hodson N. C."/>
            <person name="Mongue J. A."/>
            <person name="Jaron S. K."/>
        </authorList>
    </citation>
    <scope>NUCLEOTIDE SEQUENCE</scope>
</reference>
<keyword evidence="3" id="KW-1185">Reference proteome</keyword>
<dbReference type="SMART" id="SM00220">
    <property type="entry name" value="S_TKc"/>
    <property type="match status" value="1"/>
</dbReference>
<dbReference type="PANTHER" id="PTHR22961">
    <property type="entry name" value="SER/THR PROTEIN KINASE-TRB"/>
    <property type="match status" value="1"/>
</dbReference>
<dbReference type="PROSITE" id="PS50011">
    <property type="entry name" value="PROTEIN_KINASE_DOM"/>
    <property type="match status" value="1"/>
</dbReference>
<gene>
    <name evidence="2" type="ORF">AFUS01_LOCUS47048</name>
</gene>
<dbReference type="OrthoDB" id="410920at2759"/>
<comment type="caution">
    <text evidence="2">The sequence shown here is derived from an EMBL/GenBank/DDBJ whole genome shotgun (WGS) entry which is preliminary data.</text>
</comment>
<accession>A0A8J2LTY4</accession>
<evidence type="ECO:0000313" key="3">
    <source>
        <dbReference type="Proteomes" id="UP000708208"/>
    </source>
</evidence>
<protein>
    <recommendedName>
        <fullName evidence="1">Protein kinase domain-containing protein</fullName>
    </recommendedName>
</protein>
<dbReference type="InterPro" id="IPR000719">
    <property type="entry name" value="Prot_kinase_dom"/>
</dbReference>
<evidence type="ECO:0000259" key="1">
    <source>
        <dbReference type="PROSITE" id="PS50011"/>
    </source>
</evidence>
<dbReference type="GO" id="GO:0004672">
    <property type="term" value="F:protein kinase activity"/>
    <property type="evidence" value="ECO:0007669"/>
    <property type="project" value="InterPro"/>
</dbReference>
<dbReference type="Proteomes" id="UP000708208">
    <property type="component" value="Unassembled WGS sequence"/>
</dbReference>